<sequence length="357" mass="40843">MSLGAFPSVSLKEAREIRDLYRSLLAKNVDPLDYRLQQEKAALESQVLTLSSMATEWLVLKKNEVDTGRLKVVTYNDIEKRLNRHLLKLLGHYPIADISAPIAIEKLKPLERERKLDTLHGMIGYLNQIMIYAVNRGVIKYNPTADIGKVFLKPVVENNPTIRPELLGKLFEDLQNSTLEIETRCALELLILTAGRAGAITQLEWSEVNFEEKILDIPKEKMKGRQGKVQDFVLPLSTQAIKILQLLQKLNRYHSRFVFPSRKNPHQPISKETPNKALQRMGYRNVLTAHGLRSVFSTAMNEAEFNSEIIEVCLAHFEYSSVRGTYNKAKYLTQRAEYMQWWGNFVEQAAEGRGLCS</sequence>
<dbReference type="Gene3D" id="3.30.160.390">
    <property type="entry name" value="Integrase, DNA-binding domain"/>
    <property type="match status" value="1"/>
</dbReference>
<evidence type="ECO:0000256" key="2">
    <source>
        <dbReference type="ARBA" id="ARBA00022908"/>
    </source>
</evidence>
<dbReference type="Gene3D" id="1.10.150.130">
    <property type="match status" value="1"/>
</dbReference>
<gene>
    <name evidence="8" type="ORF">FLK62_08985</name>
</gene>
<proteinExistence type="inferred from homology"/>
<dbReference type="GO" id="GO:0015074">
    <property type="term" value="P:DNA integration"/>
    <property type="evidence" value="ECO:0007669"/>
    <property type="project" value="UniProtKB-KW"/>
</dbReference>
<feature type="domain" description="Tyr recombinase" evidence="6">
    <location>
        <begin position="157"/>
        <end position="339"/>
    </location>
</feature>
<dbReference type="InterPro" id="IPR053876">
    <property type="entry name" value="Phage_int_M"/>
</dbReference>
<dbReference type="EMBL" id="CP041334">
    <property type="protein sequence ID" value="QKY73357.1"/>
    <property type="molecule type" value="Genomic_DNA"/>
</dbReference>
<keyword evidence="3 5" id="KW-0238">DNA-binding</keyword>
<dbReference type="InterPro" id="IPR038488">
    <property type="entry name" value="Integrase_DNA-bd_sf"/>
</dbReference>
<comment type="similarity">
    <text evidence="1">Belongs to the 'phage' integrase family.</text>
</comment>
<evidence type="ECO:0000313" key="9">
    <source>
        <dbReference type="Proteomes" id="UP000509790"/>
    </source>
</evidence>
<dbReference type="InterPro" id="IPR044068">
    <property type="entry name" value="CB"/>
</dbReference>
<dbReference type="Pfam" id="PF00589">
    <property type="entry name" value="Phage_integrase"/>
    <property type="match status" value="1"/>
</dbReference>
<dbReference type="GO" id="GO:0003677">
    <property type="term" value="F:DNA binding"/>
    <property type="evidence" value="ECO:0007669"/>
    <property type="project" value="UniProtKB-UniRule"/>
</dbReference>
<evidence type="ECO:0000259" key="7">
    <source>
        <dbReference type="PROSITE" id="PS51900"/>
    </source>
</evidence>
<dbReference type="AlphaFoldDB" id="A0A859IJ09"/>
<dbReference type="SUPFAM" id="SSF56349">
    <property type="entry name" value="DNA breaking-rejoining enzymes"/>
    <property type="match status" value="1"/>
</dbReference>
<evidence type="ECO:0000256" key="5">
    <source>
        <dbReference type="PROSITE-ProRule" id="PRU01248"/>
    </source>
</evidence>
<feature type="domain" description="Core-binding (CB)" evidence="7">
    <location>
        <begin position="48"/>
        <end position="134"/>
    </location>
</feature>
<dbReference type="CDD" id="cd00801">
    <property type="entry name" value="INT_P4_C"/>
    <property type="match status" value="1"/>
</dbReference>
<dbReference type="PROSITE" id="PS51900">
    <property type="entry name" value="CB"/>
    <property type="match status" value="1"/>
</dbReference>
<keyword evidence="4" id="KW-0233">DNA recombination</keyword>
<evidence type="ECO:0000256" key="3">
    <source>
        <dbReference type="ARBA" id="ARBA00023125"/>
    </source>
</evidence>
<dbReference type="InterPro" id="IPR050808">
    <property type="entry name" value="Phage_Integrase"/>
</dbReference>
<evidence type="ECO:0000259" key="6">
    <source>
        <dbReference type="PROSITE" id="PS51898"/>
    </source>
</evidence>
<dbReference type="Gene3D" id="1.10.443.10">
    <property type="entry name" value="Intergrase catalytic core"/>
    <property type="match status" value="1"/>
</dbReference>
<reference evidence="8 9" key="1">
    <citation type="submission" date="2019-06" db="EMBL/GenBank/DDBJ databases">
        <title>Complete genome sequence of Haemophilus parasuis HPS412.</title>
        <authorList>
            <person name="Yang S."/>
            <person name="Huang C."/>
        </authorList>
    </citation>
    <scope>NUCLEOTIDE SEQUENCE [LARGE SCALE GENOMIC DNA]</scope>
    <source>
        <strain evidence="8 9">HPS412</strain>
    </source>
</reference>
<dbReference type="InterPro" id="IPR013762">
    <property type="entry name" value="Integrase-like_cat_sf"/>
</dbReference>
<dbReference type="GO" id="GO:0006310">
    <property type="term" value="P:DNA recombination"/>
    <property type="evidence" value="ECO:0007669"/>
    <property type="project" value="UniProtKB-KW"/>
</dbReference>
<organism evidence="8 9">
    <name type="scientific">Glaesserella parasuis</name>
    <name type="common">Haemophilus parasuis</name>
    <dbReference type="NCBI Taxonomy" id="738"/>
    <lineage>
        <taxon>Bacteria</taxon>
        <taxon>Pseudomonadati</taxon>
        <taxon>Pseudomonadota</taxon>
        <taxon>Gammaproteobacteria</taxon>
        <taxon>Pasteurellales</taxon>
        <taxon>Pasteurellaceae</taxon>
        <taxon>Glaesserella</taxon>
    </lineage>
</organism>
<dbReference type="InterPro" id="IPR011010">
    <property type="entry name" value="DNA_brk_join_enz"/>
</dbReference>
<accession>A0A859IJ09</accession>
<dbReference type="InterPro" id="IPR025166">
    <property type="entry name" value="Integrase_DNA_bind_dom"/>
</dbReference>
<dbReference type="InterPro" id="IPR010998">
    <property type="entry name" value="Integrase_recombinase_N"/>
</dbReference>
<dbReference type="PROSITE" id="PS51898">
    <property type="entry name" value="TYR_RECOMBINASE"/>
    <property type="match status" value="1"/>
</dbReference>
<dbReference type="Pfam" id="PF13356">
    <property type="entry name" value="Arm-DNA-bind_3"/>
    <property type="match status" value="1"/>
</dbReference>
<dbReference type="Pfam" id="PF22022">
    <property type="entry name" value="Phage_int_M"/>
    <property type="match status" value="1"/>
</dbReference>
<keyword evidence="2" id="KW-0229">DNA integration</keyword>
<name>A0A859IJ09_GLAPU</name>
<evidence type="ECO:0000256" key="1">
    <source>
        <dbReference type="ARBA" id="ARBA00008857"/>
    </source>
</evidence>
<protein>
    <submittedName>
        <fullName evidence="8">Tyrosine-type recombinase/integrase</fullName>
    </submittedName>
</protein>
<dbReference type="InterPro" id="IPR002104">
    <property type="entry name" value="Integrase_catalytic"/>
</dbReference>
<dbReference type="PANTHER" id="PTHR30629:SF6">
    <property type="entry name" value="PROPHAGE INTEGRASE INTA-RELATED"/>
    <property type="match status" value="1"/>
</dbReference>
<evidence type="ECO:0000313" key="8">
    <source>
        <dbReference type="EMBL" id="QKY73357.1"/>
    </source>
</evidence>
<dbReference type="PANTHER" id="PTHR30629">
    <property type="entry name" value="PROPHAGE INTEGRASE"/>
    <property type="match status" value="1"/>
</dbReference>
<evidence type="ECO:0000256" key="4">
    <source>
        <dbReference type="ARBA" id="ARBA00023172"/>
    </source>
</evidence>
<dbReference type="Proteomes" id="UP000509790">
    <property type="component" value="Chromosome"/>
</dbReference>